<name>A0A225DP31_9BACT</name>
<dbReference type="OrthoDB" id="9812008at2"/>
<sequence>MIRKKALRNRKSRCRFCTKEGCPRPAFVDYKDVSSLKKLMSSQGKMFSRKRSGLCAAYQRAVAVAIKRGRFMGLLPYVGE</sequence>
<reference evidence="7" key="1">
    <citation type="submission" date="2017-06" db="EMBL/GenBank/DDBJ databases">
        <title>Genome analysis of Fimbriiglobus ruber SP5, the first member of the order Planctomycetales with confirmed chitinolytic capability.</title>
        <authorList>
            <person name="Ravin N.V."/>
            <person name="Rakitin A.L."/>
            <person name="Ivanova A.A."/>
            <person name="Beletsky A.V."/>
            <person name="Kulichevskaya I.S."/>
            <person name="Mardanov A.V."/>
            <person name="Dedysh S.N."/>
        </authorList>
    </citation>
    <scope>NUCLEOTIDE SEQUENCE [LARGE SCALE GENOMIC DNA]</scope>
    <source>
        <strain evidence="7">SP5</strain>
    </source>
</reference>
<dbReference type="GO" id="GO:0006412">
    <property type="term" value="P:translation"/>
    <property type="evidence" value="ECO:0007669"/>
    <property type="project" value="UniProtKB-UniRule"/>
</dbReference>
<dbReference type="Gene3D" id="4.10.640.10">
    <property type="entry name" value="Ribosomal protein S18"/>
    <property type="match status" value="1"/>
</dbReference>
<dbReference type="GO" id="GO:0070181">
    <property type="term" value="F:small ribosomal subunit rRNA binding"/>
    <property type="evidence" value="ECO:0007669"/>
    <property type="project" value="TreeGrafter"/>
</dbReference>
<dbReference type="RefSeq" id="WP_088253968.1">
    <property type="nucleotide sequence ID" value="NZ_NIDE01000004.1"/>
</dbReference>
<dbReference type="PANTHER" id="PTHR13479:SF40">
    <property type="entry name" value="SMALL RIBOSOMAL SUBUNIT PROTEIN BS18M"/>
    <property type="match status" value="1"/>
</dbReference>
<evidence type="ECO:0000256" key="4">
    <source>
        <dbReference type="HAMAP-Rule" id="MF_00270"/>
    </source>
</evidence>
<dbReference type="AlphaFoldDB" id="A0A225DP31"/>
<comment type="similarity">
    <text evidence="1 4 5">Belongs to the bacterial ribosomal protein bS18 family.</text>
</comment>
<evidence type="ECO:0000256" key="3">
    <source>
        <dbReference type="ARBA" id="ARBA00023274"/>
    </source>
</evidence>
<organism evidence="6 7">
    <name type="scientific">Fimbriiglobus ruber</name>
    <dbReference type="NCBI Taxonomy" id="1908690"/>
    <lineage>
        <taxon>Bacteria</taxon>
        <taxon>Pseudomonadati</taxon>
        <taxon>Planctomycetota</taxon>
        <taxon>Planctomycetia</taxon>
        <taxon>Gemmatales</taxon>
        <taxon>Gemmataceae</taxon>
        <taxon>Fimbriiglobus</taxon>
    </lineage>
</organism>
<dbReference type="EMBL" id="NIDE01000004">
    <property type="protein sequence ID" value="OWK43061.1"/>
    <property type="molecule type" value="Genomic_DNA"/>
</dbReference>
<dbReference type="Pfam" id="PF01084">
    <property type="entry name" value="Ribosomal_S18"/>
    <property type="match status" value="1"/>
</dbReference>
<proteinExistence type="inferred from homology"/>
<dbReference type="Proteomes" id="UP000214646">
    <property type="component" value="Unassembled WGS sequence"/>
</dbReference>
<dbReference type="SUPFAM" id="SSF46911">
    <property type="entry name" value="Ribosomal protein S18"/>
    <property type="match status" value="1"/>
</dbReference>
<comment type="function">
    <text evidence="4">Binds as a heterodimer with protein bS6 to the central domain of the 16S rRNA, where it helps stabilize the platform of the 30S subunit.</text>
</comment>
<evidence type="ECO:0000256" key="5">
    <source>
        <dbReference type="RuleBase" id="RU003910"/>
    </source>
</evidence>
<dbReference type="PANTHER" id="PTHR13479">
    <property type="entry name" value="30S RIBOSOMAL PROTEIN S18"/>
    <property type="match status" value="1"/>
</dbReference>
<evidence type="ECO:0000313" key="6">
    <source>
        <dbReference type="EMBL" id="OWK43061.1"/>
    </source>
</evidence>
<keyword evidence="4" id="KW-0694">RNA-binding</keyword>
<protein>
    <recommendedName>
        <fullName evidence="4">Small ribosomal subunit protein bS18</fullName>
    </recommendedName>
</protein>
<dbReference type="InterPro" id="IPR036870">
    <property type="entry name" value="Ribosomal_bS18_sf"/>
</dbReference>
<keyword evidence="3 4" id="KW-0687">Ribonucleoprotein</keyword>
<evidence type="ECO:0000313" key="7">
    <source>
        <dbReference type="Proteomes" id="UP000214646"/>
    </source>
</evidence>
<dbReference type="InterPro" id="IPR001648">
    <property type="entry name" value="Ribosomal_bS18"/>
</dbReference>
<dbReference type="HAMAP" id="MF_00270">
    <property type="entry name" value="Ribosomal_bS18"/>
    <property type="match status" value="1"/>
</dbReference>
<dbReference type="GO" id="GO:0022627">
    <property type="term" value="C:cytosolic small ribosomal subunit"/>
    <property type="evidence" value="ECO:0007669"/>
    <property type="project" value="TreeGrafter"/>
</dbReference>
<comment type="subunit">
    <text evidence="4">Part of the 30S ribosomal subunit. Forms a tight heterodimer with protein bS6.</text>
</comment>
<dbReference type="PRINTS" id="PR00974">
    <property type="entry name" value="RIBOSOMALS18"/>
</dbReference>
<comment type="caution">
    <text evidence="6">The sequence shown here is derived from an EMBL/GenBank/DDBJ whole genome shotgun (WGS) entry which is preliminary data.</text>
</comment>
<evidence type="ECO:0000256" key="1">
    <source>
        <dbReference type="ARBA" id="ARBA00005589"/>
    </source>
</evidence>
<accession>A0A225DP31</accession>
<dbReference type="GO" id="GO:0003735">
    <property type="term" value="F:structural constituent of ribosome"/>
    <property type="evidence" value="ECO:0007669"/>
    <property type="project" value="InterPro"/>
</dbReference>
<gene>
    <name evidence="4" type="primary">rpsR</name>
    <name evidence="6" type="ORF">FRUB_02660</name>
</gene>
<evidence type="ECO:0000256" key="2">
    <source>
        <dbReference type="ARBA" id="ARBA00022980"/>
    </source>
</evidence>
<keyword evidence="7" id="KW-1185">Reference proteome</keyword>
<keyword evidence="2 4" id="KW-0689">Ribosomal protein</keyword>
<dbReference type="NCBIfam" id="TIGR00165">
    <property type="entry name" value="S18"/>
    <property type="match status" value="1"/>
</dbReference>
<keyword evidence="4" id="KW-0699">rRNA-binding</keyword>